<accession>A0A7I8KQV9</accession>
<protein>
    <submittedName>
        <fullName evidence="2">Uncharacterized protein</fullName>
    </submittedName>
</protein>
<organism evidence="2 3">
    <name type="scientific">Spirodela intermedia</name>
    <name type="common">Intermediate duckweed</name>
    <dbReference type="NCBI Taxonomy" id="51605"/>
    <lineage>
        <taxon>Eukaryota</taxon>
        <taxon>Viridiplantae</taxon>
        <taxon>Streptophyta</taxon>
        <taxon>Embryophyta</taxon>
        <taxon>Tracheophyta</taxon>
        <taxon>Spermatophyta</taxon>
        <taxon>Magnoliopsida</taxon>
        <taxon>Liliopsida</taxon>
        <taxon>Araceae</taxon>
        <taxon>Lemnoideae</taxon>
        <taxon>Spirodela</taxon>
    </lineage>
</organism>
<evidence type="ECO:0000313" key="2">
    <source>
        <dbReference type="EMBL" id="CAA7399464.1"/>
    </source>
</evidence>
<name>A0A7I8KQV9_SPIIN</name>
<dbReference type="AlphaFoldDB" id="A0A7I8KQV9"/>
<dbReference type="EMBL" id="LR746270">
    <property type="protein sequence ID" value="CAA7399464.1"/>
    <property type="molecule type" value="Genomic_DNA"/>
</dbReference>
<feature type="region of interest" description="Disordered" evidence="1">
    <location>
        <begin position="53"/>
        <end position="74"/>
    </location>
</feature>
<reference evidence="2" key="1">
    <citation type="submission" date="2020-02" db="EMBL/GenBank/DDBJ databases">
        <authorList>
            <person name="Scholz U."/>
            <person name="Mascher M."/>
            <person name="Fiebig A."/>
        </authorList>
    </citation>
    <scope>NUCLEOTIDE SEQUENCE</scope>
</reference>
<gene>
    <name evidence="2" type="ORF">SI8410_07010134</name>
</gene>
<keyword evidence="3" id="KW-1185">Reference proteome</keyword>
<sequence length="138" mass="14236">MKEGGEGGSGGGGGSKIGRMAEAPFRVLRRARDAYVNGMTGIAGRASSRGIVGASRGYRFPPPRPDSGRGNDLGELLRSASAPIKATEGAVARSQSLGIARIDENEACDFSGDVVGGPFWPRSRSSAEVENRVGGFLP</sequence>
<proteinExistence type="predicted"/>
<dbReference type="PANTHER" id="PTHR33526:SF4">
    <property type="entry name" value="OS07G0123800 PROTEIN"/>
    <property type="match status" value="1"/>
</dbReference>
<dbReference type="Proteomes" id="UP000663760">
    <property type="component" value="Chromosome 7"/>
</dbReference>
<dbReference type="OrthoDB" id="694638at2759"/>
<dbReference type="PANTHER" id="PTHR33526">
    <property type="entry name" value="OS07G0123800 PROTEIN"/>
    <property type="match status" value="1"/>
</dbReference>
<evidence type="ECO:0000256" key="1">
    <source>
        <dbReference type="SAM" id="MobiDB-lite"/>
    </source>
</evidence>
<evidence type="ECO:0000313" key="3">
    <source>
        <dbReference type="Proteomes" id="UP000663760"/>
    </source>
</evidence>